<dbReference type="EMBL" id="SNZV01000011">
    <property type="protein sequence ID" value="TDS08921.1"/>
    <property type="molecule type" value="Genomic_DNA"/>
</dbReference>
<evidence type="ECO:0000313" key="2">
    <source>
        <dbReference type="Proteomes" id="UP000294752"/>
    </source>
</evidence>
<name>A0A4R7CWN0_9SPHI</name>
<proteinExistence type="predicted"/>
<sequence>MGIINNTIKDLQDQVKTNFMVKELSYHDSLYFIYATDLKPIFVVDTDYNFILLKRSDLELYPHNFVFHAALQDAPFTAQKEWTRIDSIDSLLFDHIINFLGHYCERKIHSTVG</sequence>
<protein>
    <submittedName>
        <fullName evidence="1">Uncharacterized protein</fullName>
    </submittedName>
</protein>
<dbReference type="AlphaFoldDB" id="A0A4R7CWN0"/>
<dbReference type="Proteomes" id="UP000294752">
    <property type="component" value="Unassembled WGS sequence"/>
</dbReference>
<accession>A0A4R7CWN0</accession>
<evidence type="ECO:0000313" key="1">
    <source>
        <dbReference type="EMBL" id="TDS08921.1"/>
    </source>
</evidence>
<comment type="caution">
    <text evidence="1">The sequence shown here is derived from an EMBL/GenBank/DDBJ whole genome shotgun (WGS) entry which is preliminary data.</text>
</comment>
<gene>
    <name evidence="1" type="ORF">B0I21_11150</name>
</gene>
<keyword evidence="2" id="KW-1185">Reference proteome</keyword>
<organism evidence="1 2">
    <name type="scientific">Sphingobacterium paludis</name>
    <dbReference type="NCBI Taxonomy" id="1476465"/>
    <lineage>
        <taxon>Bacteria</taxon>
        <taxon>Pseudomonadati</taxon>
        <taxon>Bacteroidota</taxon>
        <taxon>Sphingobacteriia</taxon>
        <taxon>Sphingobacteriales</taxon>
        <taxon>Sphingobacteriaceae</taxon>
        <taxon>Sphingobacterium</taxon>
    </lineage>
</organism>
<dbReference type="RefSeq" id="WP_133641880.1">
    <property type="nucleotide sequence ID" value="NZ_SNZV01000011.1"/>
</dbReference>
<reference evidence="1 2" key="1">
    <citation type="submission" date="2019-03" db="EMBL/GenBank/DDBJ databases">
        <title>Genomic Encyclopedia of Type Strains, Phase III (KMG-III): the genomes of soil and plant-associated and newly described type strains.</title>
        <authorList>
            <person name="Whitman W."/>
        </authorList>
    </citation>
    <scope>NUCLEOTIDE SEQUENCE [LARGE SCALE GENOMIC DNA]</scope>
    <source>
        <strain evidence="1 2">CGMCC 1.12801</strain>
    </source>
</reference>